<gene>
    <name evidence="10" type="primary">miaA</name>
    <name evidence="14" type="ORF">A33Q_1875</name>
</gene>
<evidence type="ECO:0000256" key="13">
    <source>
        <dbReference type="RuleBase" id="RU003785"/>
    </source>
</evidence>
<dbReference type="Proteomes" id="UP000006073">
    <property type="component" value="Unassembled WGS sequence"/>
</dbReference>
<keyword evidence="4 10" id="KW-0808">Transferase</keyword>
<dbReference type="EC" id="2.5.1.75" evidence="10"/>
<dbReference type="InterPro" id="IPR018022">
    <property type="entry name" value="IPT"/>
</dbReference>
<dbReference type="PANTHER" id="PTHR11088:SF60">
    <property type="entry name" value="TRNA DIMETHYLALLYLTRANSFERASE"/>
    <property type="match status" value="1"/>
</dbReference>
<dbReference type="EMBL" id="ALWO02000031">
    <property type="protein sequence ID" value="EOZ96957.1"/>
    <property type="molecule type" value="Genomic_DNA"/>
</dbReference>
<dbReference type="GO" id="GO:0006400">
    <property type="term" value="P:tRNA modification"/>
    <property type="evidence" value="ECO:0007669"/>
    <property type="project" value="TreeGrafter"/>
</dbReference>
<evidence type="ECO:0000256" key="10">
    <source>
        <dbReference type="HAMAP-Rule" id="MF_00185"/>
    </source>
</evidence>
<protein>
    <recommendedName>
        <fullName evidence="10">tRNA dimethylallyltransferase</fullName>
        <ecNumber evidence="10">2.5.1.75</ecNumber>
    </recommendedName>
    <alternativeName>
        <fullName evidence="10">Dimethylallyl diphosphate:tRNA dimethylallyltransferase</fullName>
        <shortName evidence="10">DMAPP:tRNA dimethylallyltransferase</shortName>
        <shortName evidence="10">DMATase</shortName>
    </alternativeName>
    <alternativeName>
        <fullName evidence="10">Isopentenyl-diphosphate:tRNA isopentenyltransferase</fullName>
        <shortName evidence="10">IPP transferase</shortName>
        <shortName evidence="10">IPPT</shortName>
        <shortName evidence="10">IPTase</shortName>
    </alternativeName>
</protein>
<keyword evidence="8 10" id="KW-0460">Magnesium</keyword>
<dbReference type="Gene3D" id="1.10.20.140">
    <property type="match status" value="1"/>
</dbReference>
<dbReference type="AlphaFoldDB" id="S2DCQ4"/>
<accession>S2DCQ4</accession>
<feature type="site" description="Interaction with substrate tRNA" evidence="10">
    <location>
        <position position="103"/>
    </location>
</feature>
<keyword evidence="7 10" id="KW-0067">ATP-binding</keyword>
<evidence type="ECO:0000313" key="14">
    <source>
        <dbReference type="EMBL" id="EOZ96957.1"/>
    </source>
</evidence>
<reference evidence="14 15" key="1">
    <citation type="journal article" date="2013" name="Genome Announc.">
        <title>Draft Genome Sequence of Indibacter alkaliphilus Strain LW1T, Isolated from Lonar Lake, a Haloalkaline Lake in the Buldana District of Maharashtra, India.</title>
        <authorList>
            <person name="Singh A."/>
            <person name="Kumar Jangir P."/>
            <person name="Sharma R."/>
            <person name="Singh A."/>
            <person name="Kumar Pinnaka A."/>
            <person name="Shivaji S."/>
        </authorList>
    </citation>
    <scope>NUCLEOTIDE SEQUENCE [LARGE SCALE GENOMIC DNA]</scope>
    <source>
        <strain evidence="15">CCUG 57479 / KCTC 22604 / LW1</strain>
    </source>
</reference>
<sequence length="305" mass="35759">MGEKKYLIVIVGPTAVGKTELCIQLANWMDTEIVSADSRQFFIETNIGTAKPSPEELSRAKHHLVDFISIENNYDVKSFEKNALTVLDNIFKERETAILTGGSGMYVDAVCKGMDDIPDVDPKIRAQVIEEYRSRGLTYLQEEVKEIDPSYFEKVDINNPQRLMRAVEVFRGTGFPFSSFRKKKTANRPFEIIKIGLERERQELYERIDRRMDIMLSEGLKEEAEKLFPLRKLNALQTVGYTEIFDFLEGKYDWEETVRLLKRNSRRYAKRQLTWFRRDEEIKWFHPESVEEIKKYIEASLVKSE</sequence>
<evidence type="ECO:0000256" key="5">
    <source>
        <dbReference type="ARBA" id="ARBA00022694"/>
    </source>
</evidence>
<dbReference type="STRING" id="1189612.A33Q_1875"/>
<feature type="binding site" evidence="10">
    <location>
        <begin position="14"/>
        <end position="19"/>
    </location>
    <ligand>
        <name>substrate</name>
    </ligand>
</feature>
<dbReference type="Pfam" id="PF01715">
    <property type="entry name" value="IPPT"/>
    <property type="match status" value="1"/>
</dbReference>
<evidence type="ECO:0000256" key="3">
    <source>
        <dbReference type="ARBA" id="ARBA00005842"/>
    </source>
</evidence>
<comment type="catalytic activity">
    <reaction evidence="9 10 11">
        <text>adenosine(37) in tRNA + dimethylallyl diphosphate = N(6)-dimethylallyladenosine(37) in tRNA + diphosphate</text>
        <dbReference type="Rhea" id="RHEA:26482"/>
        <dbReference type="Rhea" id="RHEA-COMP:10162"/>
        <dbReference type="Rhea" id="RHEA-COMP:10375"/>
        <dbReference type="ChEBI" id="CHEBI:33019"/>
        <dbReference type="ChEBI" id="CHEBI:57623"/>
        <dbReference type="ChEBI" id="CHEBI:74411"/>
        <dbReference type="ChEBI" id="CHEBI:74415"/>
        <dbReference type="EC" id="2.5.1.75"/>
    </reaction>
</comment>
<evidence type="ECO:0000256" key="2">
    <source>
        <dbReference type="ARBA" id="ARBA00003213"/>
    </source>
</evidence>
<evidence type="ECO:0000256" key="11">
    <source>
        <dbReference type="RuleBase" id="RU003783"/>
    </source>
</evidence>
<evidence type="ECO:0000256" key="9">
    <source>
        <dbReference type="ARBA" id="ARBA00049563"/>
    </source>
</evidence>
<evidence type="ECO:0000256" key="1">
    <source>
        <dbReference type="ARBA" id="ARBA00001946"/>
    </source>
</evidence>
<proteinExistence type="inferred from homology"/>
<evidence type="ECO:0000256" key="8">
    <source>
        <dbReference type="ARBA" id="ARBA00022842"/>
    </source>
</evidence>
<comment type="caution">
    <text evidence="14">The sequence shown here is derived from an EMBL/GenBank/DDBJ whole genome shotgun (WGS) entry which is preliminary data.</text>
</comment>
<evidence type="ECO:0000313" key="15">
    <source>
        <dbReference type="Proteomes" id="UP000006073"/>
    </source>
</evidence>
<dbReference type="RefSeq" id="WP_009034489.1">
    <property type="nucleotide sequence ID" value="NZ_ALWO02000031.1"/>
</dbReference>
<name>S2DCQ4_INDAL</name>
<feature type="binding site" evidence="10">
    <location>
        <begin position="12"/>
        <end position="19"/>
    </location>
    <ligand>
        <name>ATP</name>
        <dbReference type="ChEBI" id="CHEBI:30616"/>
    </ligand>
</feature>
<dbReference type="HAMAP" id="MF_00185">
    <property type="entry name" value="IPP_trans"/>
    <property type="match status" value="1"/>
</dbReference>
<dbReference type="InterPro" id="IPR039657">
    <property type="entry name" value="Dimethylallyltransferase"/>
</dbReference>
<comment type="subunit">
    <text evidence="10">Monomer.</text>
</comment>
<dbReference type="OrthoDB" id="9776390at2"/>
<keyword evidence="5 10" id="KW-0819">tRNA processing</keyword>
<dbReference type="InterPro" id="IPR027417">
    <property type="entry name" value="P-loop_NTPase"/>
</dbReference>
<dbReference type="GO" id="GO:0005524">
    <property type="term" value="F:ATP binding"/>
    <property type="evidence" value="ECO:0007669"/>
    <property type="project" value="UniProtKB-UniRule"/>
</dbReference>
<dbReference type="Gene3D" id="3.40.50.300">
    <property type="entry name" value="P-loop containing nucleotide triphosphate hydrolases"/>
    <property type="match status" value="1"/>
</dbReference>
<evidence type="ECO:0000256" key="6">
    <source>
        <dbReference type="ARBA" id="ARBA00022741"/>
    </source>
</evidence>
<evidence type="ECO:0000256" key="7">
    <source>
        <dbReference type="ARBA" id="ARBA00022840"/>
    </source>
</evidence>
<comment type="cofactor">
    <cofactor evidence="1 10">
        <name>Mg(2+)</name>
        <dbReference type="ChEBI" id="CHEBI:18420"/>
    </cofactor>
</comment>
<feature type="site" description="Interaction with substrate tRNA" evidence="10">
    <location>
        <position position="125"/>
    </location>
</feature>
<dbReference type="SUPFAM" id="SSF52540">
    <property type="entry name" value="P-loop containing nucleoside triphosphate hydrolases"/>
    <property type="match status" value="2"/>
</dbReference>
<dbReference type="NCBIfam" id="TIGR00174">
    <property type="entry name" value="miaA"/>
    <property type="match status" value="1"/>
</dbReference>
<organism evidence="14 15">
    <name type="scientific">Indibacter alkaliphilus (strain CCUG 57479 / KCTC 22604 / LW1)</name>
    <dbReference type="NCBI Taxonomy" id="1189612"/>
    <lineage>
        <taxon>Bacteria</taxon>
        <taxon>Pseudomonadati</taxon>
        <taxon>Bacteroidota</taxon>
        <taxon>Cytophagia</taxon>
        <taxon>Cytophagales</taxon>
        <taxon>Cyclobacteriaceae</taxon>
    </lineage>
</organism>
<evidence type="ECO:0000256" key="12">
    <source>
        <dbReference type="RuleBase" id="RU003784"/>
    </source>
</evidence>
<feature type="region of interest" description="Interaction with substrate tRNA" evidence="10">
    <location>
        <begin position="37"/>
        <end position="40"/>
    </location>
</feature>
<comment type="function">
    <text evidence="2 10 12">Catalyzes the transfer of a dimethylallyl group onto the adenine at position 37 in tRNAs that read codons beginning with uridine, leading to the formation of N6-(dimethylallyl)adenosine (i(6)A).</text>
</comment>
<dbReference type="GO" id="GO:0052381">
    <property type="term" value="F:tRNA dimethylallyltransferase activity"/>
    <property type="evidence" value="ECO:0007669"/>
    <property type="project" value="UniProtKB-UniRule"/>
</dbReference>
<dbReference type="eggNOG" id="COG0324">
    <property type="taxonomic scope" value="Bacteria"/>
</dbReference>
<dbReference type="PANTHER" id="PTHR11088">
    <property type="entry name" value="TRNA DIMETHYLALLYLTRANSFERASE"/>
    <property type="match status" value="1"/>
</dbReference>
<keyword evidence="15" id="KW-1185">Reference proteome</keyword>
<evidence type="ECO:0000256" key="4">
    <source>
        <dbReference type="ARBA" id="ARBA00022679"/>
    </source>
</evidence>
<comment type="similarity">
    <text evidence="3 10 13">Belongs to the IPP transferase family.</text>
</comment>
<comment type="caution">
    <text evidence="10">Lacks conserved residue(s) required for the propagation of feature annotation.</text>
</comment>
<keyword evidence="6 10" id="KW-0547">Nucleotide-binding</keyword>
<feature type="region of interest" description="Interaction with substrate tRNA" evidence="10">
    <location>
        <begin position="161"/>
        <end position="165"/>
    </location>
</feature>